<feature type="region of interest" description="Disordered" evidence="2">
    <location>
        <begin position="19"/>
        <end position="40"/>
    </location>
</feature>
<comment type="caution">
    <text evidence="4">The sequence shown here is derived from an EMBL/GenBank/DDBJ whole genome shotgun (WGS) entry which is preliminary data.</text>
</comment>
<evidence type="ECO:0000256" key="1">
    <source>
        <dbReference type="ARBA" id="ARBA00022729"/>
    </source>
</evidence>
<keyword evidence="4" id="KW-0449">Lipoprotein</keyword>
<dbReference type="InterPro" id="IPR031305">
    <property type="entry name" value="Casein_CS"/>
</dbReference>
<gene>
    <name evidence="4" type="ORF">GGR06_001729</name>
</gene>
<protein>
    <submittedName>
        <fullName evidence="4">Lipoprotein NlpE involved in copper resistance</fullName>
    </submittedName>
</protein>
<feature type="chain" id="PRO_5032625128" evidence="3">
    <location>
        <begin position="19"/>
        <end position="156"/>
    </location>
</feature>
<evidence type="ECO:0000313" key="5">
    <source>
        <dbReference type="Proteomes" id="UP000560658"/>
    </source>
</evidence>
<name>A0A840D6B4_9BACE</name>
<dbReference type="PROSITE" id="PS00306">
    <property type="entry name" value="CASEIN_ALPHA_BETA"/>
    <property type="match status" value="1"/>
</dbReference>
<feature type="signal peptide" evidence="3">
    <location>
        <begin position="1"/>
        <end position="18"/>
    </location>
</feature>
<dbReference type="AlphaFoldDB" id="A0A840D6B4"/>
<dbReference type="RefSeq" id="WP_044161673.1">
    <property type="nucleotide sequence ID" value="NZ_JACIER010000005.1"/>
</dbReference>
<dbReference type="EMBL" id="JACIER010000005">
    <property type="protein sequence ID" value="MBB4043943.1"/>
    <property type="molecule type" value="Genomic_DNA"/>
</dbReference>
<reference evidence="4" key="1">
    <citation type="submission" date="2020-08" db="EMBL/GenBank/DDBJ databases">
        <title>Genomic Encyclopedia of Type Strains, Phase IV (KMG-IV): sequencing the most valuable type-strain genomes for metagenomic binning, comparative biology and taxonomic classification.</title>
        <authorList>
            <person name="Goeker M."/>
        </authorList>
    </citation>
    <scope>NUCLEOTIDE SEQUENCE [LARGE SCALE GENOMIC DNA]</scope>
    <source>
        <strain evidence="4">DSM 105720</strain>
    </source>
</reference>
<dbReference type="Gene3D" id="2.40.128.640">
    <property type="match status" value="1"/>
</dbReference>
<keyword evidence="1 3" id="KW-0732">Signal</keyword>
<feature type="compositionally biased region" description="Polar residues" evidence="2">
    <location>
        <begin position="23"/>
        <end position="40"/>
    </location>
</feature>
<dbReference type="Pfam" id="PF04170">
    <property type="entry name" value="NlpE"/>
    <property type="match status" value="1"/>
</dbReference>
<keyword evidence="5" id="KW-1185">Reference proteome</keyword>
<dbReference type="PROSITE" id="PS51257">
    <property type="entry name" value="PROKAR_LIPOPROTEIN"/>
    <property type="match status" value="1"/>
</dbReference>
<dbReference type="Proteomes" id="UP000560658">
    <property type="component" value="Unassembled WGS sequence"/>
</dbReference>
<evidence type="ECO:0000313" key="4">
    <source>
        <dbReference type="EMBL" id="MBB4043943.1"/>
    </source>
</evidence>
<evidence type="ECO:0000256" key="3">
    <source>
        <dbReference type="SAM" id="SignalP"/>
    </source>
</evidence>
<proteinExistence type="predicted"/>
<evidence type="ECO:0000256" key="2">
    <source>
        <dbReference type="SAM" id="MobiDB-lite"/>
    </source>
</evidence>
<dbReference type="InterPro" id="IPR007298">
    <property type="entry name" value="Cu-R_lipoprotein_NlpE"/>
</dbReference>
<sequence length="156" mass="16954">MKKLILFCLLAGALAACKPGPKSSENAQESTPAAQGSTIEADTHNARNSLDYYGVYEGVTPCADCEGIKVTVYLKKDETYTLKNVYLKGGKELNPSEYSGKFTWDDKGSVVTLEGVKDAPSHFFVAEGYLIIVDAEGKQIDSSLAEHYKLKQTGVY</sequence>
<accession>A0A840D6B4</accession>
<organism evidence="4 5">
    <name type="scientific">Bacteroides reticulotermitis</name>
    <dbReference type="NCBI Taxonomy" id="1133319"/>
    <lineage>
        <taxon>Bacteria</taxon>
        <taxon>Pseudomonadati</taxon>
        <taxon>Bacteroidota</taxon>
        <taxon>Bacteroidia</taxon>
        <taxon>Bacteroidales</taxon>
        <taxon>Bacteroidaceae</taxon>
        <taxon>Bacteroides</taxon>
    </lineage>
</organism>